<organism evidence="6 7">
    <name type="scientific">Paludibacterium denitrificans</name>
    <dbReference type="NCBI Taxonomy" id="2675226"/>
    <lineage>
        <taxon>Bacteria</taxon>
        <taxon>Pseudomonadati</taxon>
        <taxon>Pseudomonadota</taxon>
        <taxon>Betaproteobacteria</taxon>
        <taxon>Neisseriales</taxon>
        <taxon>Chromobacteriaceae</taxon>
        <taxon>Paludibacterium</taxon>
    </lineage>
</organism>
<sequence length="129" mass="14711">MLTGQCLCGEITYRVKGEPTRVSYCHCVECRRFTGSAVLIGALVNRNVFEMNGNTMQYRSSLQGIRHFCGNCGSSMFYEFDNYPDRIEILVGTMDNADTVIPTFHGFYSERIGWFDVADTLPRWHTMPS</sequence>
<name>A0A844GI21_9NEIS</name>
<evidence type="ECO:0000256" key="3">
    <source>
        <dbReference type="ARBA" id="ARBA00022833"/>
    </source>
</evidence>
<dbReference type="InterPro" id="IPR011057">
    <property type="entry name" value="Mss4-like_sf"/>
</dbReference>
<evidence type="ECO:0000256" key="4">
    <source>
        <dbReference type="ARBA" id="ARBA00023239"/>
    </source>
</evidence>
<comment type="similarity">
    <text evidence="1">Belongs to the Gfa family.</text>
</comment>
<keyword evidence="2" id="KW-0479">Metal-binding</keyword>
<dbReference type="Gene3D" id="3.90.1590.10">
    <property type="entry name" value="glutathione-dependent formaldehyde- activating enzyme (gfa)"/>
    <property type="match status" value="1"/>
</dbReference>
<feature type="domain" description="CENP-V/GFA" evidence="5">
    <location>
        <begin position="2"/>
        <end position="109"/>
    </location>
</feature>
<protein>
    <submittedName>
        <fullName evidence="6">GFA family protein</fullName>
    </submittedName>
</protein>
<evidence type="ECO:0000256" key="2">
    <source>
        <dbReference type="ARBA" id="ARBA00022723"/>
    </source>
</evidence>
<keyword evidence="3" id="KW-0862">Zinc</keyword>
<dbReference type="Pfam" id="PF04828">
    <property type="entry name" value="GFA"/>
    <property type="match status" value="1"/>
</dbReference>
<proteinExistence type="inferred from homology"/>
<evidence type="ECO:0000313" key="7">
    <source>
        <dbReference type="Proteomes" id="UP000446658"/>
    </source>
</evidence>
<accession>A0A844GI21</accession>
<reference evidence="6 7" key="1">
    <citation type="submission" date="2019-11" db="EMBL/GenBank/DDBJ databases">
        <title>Draft genome sequence of Paludibacterium sp. dN18-1.</title>
        <authorList>
            <person name="Im W.-T."/>
        </authorList>
    </citation>
    <scope>NUCLEOTIDE SEQUENCE [LARGE SCALE GENOMIC DNA]</scope>
    <source>
        <strain evidence="7">dN 18-1</strain>
    </source>
</reference>
<comment type="caution">
    <text evidence="6">The sequence shown here is derived from an EMBL/GenBank/DDBJ whole genome shotgun (WGS) entry which is preliminary data.</text>
</comment>
<dbReference type="PANTHER" id="PTHR33337:SF40">
    <property type="entry name" value="CENP-V_GFA DOMAIN-CONTAINING PROTEIN-RELATED"/>
    <property type="match status" value="1"/>
</dbReference>
<dbReference type="EMBL" id="WLYX01000001">
    <property type="protein sequence ID" value="MTD34135.1"/>
    <property type="molecule type" value="Genomic_DNA"/>
</dbReference>
<dbReference type="AlphaFoldDB" id="A0A844GI21"/>
<evidence type="ECO:0000256" key="1">
    <source>
        <dbReference type="ARBA" id="ARBA00005495"/>
    </source>
</evidence>
<evidence type="ECO:0000259" key="5">
    <source>
        <dbReference type="PROSITE" id="PS51891"/>
    </source>
</evidence>
<dbReference type="PROSITE" id="PS51891">
    <property type="entry name" value="CENP_V_GFA"/>
    <property type="match status" value="1"/>
</dbReference>
<dbReference type="SUPFAM" id="SSF51316">
    <property type="entry name" value="Mss4-like"/>
    <property type="match status" value="1"/>
</dbReference>
<dbReference type="GO" id="GO:0046872">
    <property type="term" value="F:metal ion binding"/>
    <property type="evidence" value="ECO:0007669"/>
    <property type="project" value="UniProtKB-KW"/>
</dbReference>
<dbReference type="Proteomes" id="UP000446658">
    <property type="component" value="Unassembled WGS sequence"/>
</dbReference>
<gene>
    <name evidence="6" type="ORF">GKE73_17130</name>
</gene>
<keyword evidence="4" id="KW-0456">Lyase</keyword>
<evidence type="ECO:0000313" key="6">
    <source>
        <dbReference type="EMBL" id="MTD34135.1"/>
    </source>
</evidence>
<dbReference type="InterPro" id="IPR006913">
    <property type="entry name" value="CENP-V/GFA"/>
</dbReference>
<dbReference type="PANTHER" id="PTHR33337">
    <property type="entry name" value="GFA DOMAIN-CONTAINING PROTEIN"/>
    <property type="match status" value="1"/>
</dbReference>
<keyword evidence="7" id="KW-1185">Reference proteome</keyword>
<dbReference type="GO" id="GO:0016846">
    <property type="term" value="F:carbon-sulfur lyase activity"/>
    <property type="evidence" value="ECO:0007669"/>
    <property type="project" value="InterPro"/>
</dbReference>